<evidence type="ECO:0000256" key="1">
    <source>
        <dbReference type="ARBA" id="ARBA00022679"/>
    </source>
</evidence>
<comment type="caution">
    <text evidence="4">The sequence shown here is derived from an EMBL/GenBank/DDBJ whole genome shotgun (WGS) entry which is preliminary data.</text>
</comment>
<dbReference type="EMBL" id="VDFQ02000001">
    <property type="protein sequence ID" value="KAA1424749.1"/>
    <property type="molecule type" value="Genomic_DNA"/>
</dbReference>
<evidence type="ECO:0000313" key="5">
    <source>
        <dbReference type="Proteomes" id="UP000307768"/>
    </source>
</evidence>
<sequence length="182" mass="19825">MVFEVRDATADDAAACVAIYTPYVESTAITFETTPPSTAEMAERIAAAQERHAWLVLDDGERIAGYAYGGPFKSRPAYAWSCEVSVYLDREQRRSGGGRALYEALFARLEKMGVRTLVAVIALPNAASLGLHSALGFEPAGTLRRIGWKHGSWHDVAWMQRRIGDDSWAPAPAPPAGADERT</sequence>
<organism evidence="4 5">
    <name type="scientific">Mumia zhuanghuii</name>
    <dbReference type="NCBI Taxonomy" id="2585211"/>
    <lineage>
        <taxon>Bacteria</taxon>
        <taxon>Bacillati</taxon>
        <taxon>Actinomycetota</taxon>
        <taxon>Actinomycetes</taxon>
        <taxon>Propionibacteriales</taxon>
        <taxon>Nocardioidaceae</taxon>
        <taxon>Mumia</taxon>
    </lineage>
</organism>
<accession>A0A5Q6S3G9</accession>
<dbReference type="PANTHER" id="PTHR43072:SF23">
    <property type="entry name" value="UPF0039 PROTEIN C11D3.02C"/>
    <property type="match status" value="1"/>
</dbReference>
<feature type="domain" description="N-acetyltransferase" evidence="3">
    <location>
        <begin position="3"/>
        <end position="164"/>
    </location>
</feature>
<dbReference type="RefSeq" id="WP_149767838.1">
    <property type="nucleotide sequence ID" value="NZ_VDFQ02000001.1"/>
</dbReference>
<keyword evidence="1 4" id="KW-0808">Transferase</keyword>
<dbReference type="Proteomes" id="UP000307768">
    <property type="component" value="Unassembled WGS sequence"/>
</dbReference>
<dbReference type="OrthoDB" id="3173333at2"/>
<name>A0A5Q6S3G9_9ACTN</name>
<gene>
    <name evidence="4" type="ORF">FE697_002185</name>
</gene>
<evidence type="ECO:0000256" key="2">
    <source>
        <dbReference type="ARBA" id="ARBA00023315"/>
    </source>
</evidence>
<evidence type="ECO:0000259" key="3">
    <source>
        <dbReference type="PROSITE" id="PS51186"/>
    </source>
</evidence>
<dbReference type="Pfam" id="PF13420">
    <property type="entry name" value="Acetyltransf_4"/>
    <property type="match status" value="1"/>
</dbReference>
<proteinExistence type="predicted"/>
<dbReference type="GO" id="GO:0016747">
    <property type="term" value="F:acyltransferase activity, transferring groups other than amino-acyl groups"/>
    <property type="evidence" value="ECO:0007669"/>
    <property type="project" value="InterPro"/>
</dbReference>
<evidence type="ECO:0000313" key="4">
    <source>
        <dbReference type="EMBL" id="KAA1424749.1"/>
    </source>
</evidence>
<dbReference type="InterPro" id="IPR000182">
    <property type="entry name" value="GNAT_dom"/>
</dbReference>
<dbReference type="PROSITE" id="PS51186">
    <property type="entry name" value="GNAT"/>
    <property type="match status" value="1"/>
</dbReference>
<dbReference type="SUPFAM" id="SSF55729">
    <property type="entry name" value="Acyl-CoA N-acyltransferases (Nat)"/>
    <property type="match status" value="1"/>
</dbReference>
<dbReference type="Gene3D" id="3.40.630.30">
    <property type="match status" value="1"/>
</dbReference>
<keyword evidence="2" id="KW-0012">Acyltransferase</keyword>
<dbReference type="InterPro" id="IPR016181">
    <property type="entry name" value="Acyl_CoA_acyltransferase"/>
</dbReference>
<dbReference type="PANTHER" id="PTHR43072">
    <property type="entry name" value="N-ACETYLTRANSFERASE"/>
    <property type="match status" value="1"/>
</dbReference>
<protein>
    <submittedName>
        <fullName evidence="4">N-acetyltransferase family protein</fullName>
    </submittedName>
</protein>
<dbReference type="AlphaFoldDB" id="A0A5Q6S3G9"/>
<reference evidence="4 5" key="1">
    <citation type="submission" date="2019-09" db="EMBL/GenBank/DDBJ databases">
        <title>Mumia zhuanghuii sp. nov. isolated from the intestinal contents of plateau pika (Ochotona curzoniae) in the Qinghai-Tibet plateau of China.</title>
        <authorList>
            <person name="Tian Z."/>
        </authorList>
    </citation>
    <scope>NUCLEOTIDE SEQUENCE [LARGE SCALE GENOMIC DNA]</scope>
    <source>
        <strain evidence="5">350</strain>
    </source>
</reference>